<accession>A0A1G4XJG0</accession>
<dbReference type="SUPFAM" id="SSF52540">
    <property type="entry name" value="P-loop containing nucleoside triphosphate hydrolases"/>
    <property type="match status" value="1"/>
</dbReference>
<reference evidence="2 3" key="1">
    <citation type="submission" date="2016-10" db="EMBL/GenBank/DDBJ databases">
        <authorList>
            <person name="Varghese N."/>
            <person name="Submissions S."/>
        </authorList>
    </citation>
    <scope>NUCLEOTIDE SEQUENCE [LARGE SCALE GENOMIC DNA]</scope>
    <source>
        <strain evidence="2 3">CGMCC 1.12102</strain>
    </source>
</reference>
<dbReference type="InterPro" id="IPR027417">
    <property type="entry name" value="P-loop_NTPase"/>
</dbReference>
<comment type="caution">
    <text evidence="2">The sequence shown here is derived from an EMBL/GenBank/DDBJ whole genome shotgun (WGS) entry which is preliminary data.</text>
</comment>
<evidence type="ECO:0000313" key="2">
    <source>
        <dbReference type="EMBL" id="SCX41280.1"/>
    </source>
</evidence>
<gene>
    <name evidence="2" type="ORF">SAMN02927897_01002</name>
</gene>
<proteinExistence type="predicted"/>
<dbReference type="Gene3D" id="3.40.50.300">
    <property type="entry name" value="P-loop containing nucleotide triphosphate hydrolases"/>
    <property type="match status" value="1"/>
</dbReference>
<sequence length="201" mass="23032">MGGSRYINITERLRGLQDIKDDLLKYELIESDDGFSSNYFLSSEISAAYGEVLNLYVADALKKLEPYADLYKKIDLFVNIISDSVLSFKKIKVNKERGFYFVEEGNENEIIPLNSLSSGEQNQVIIYYDMIFKPKEKTVILIDEPEISLHVAWQKIFLEAVSKIQKINKPINVLIATHSPTIINTRWDLTHDLFDMSGEGI</sequence>
<evidence type="ECO:0000313" key="3">
    <source>
        <dbReference type="Proteomes" id="UP000183569"/>
    </source>
</evidence>
<name>A0A1G4XJG0_9ENTR</name>
<protein>
    <submittedName>
        <fullName evidence="2">AAA domain-containing protein, putative AbiEii toxin, Type IV TA system</fullName>
    </submittedName>
</protein>
<dbReference type="PANTHER" id="PTHR43581">
    <property type="entry name" value="ATP/GTP PHOSPHATASE"/>
    <property type="match status" value="1"/>
</dbReference>
<dbReference type="EMBL" id="FMUI01000002">
    <property type="protein sequence ID" value="SCX41280.1"/>
    <property type="molecule type" value="Genomic_DNA"/>
</dbReference>
<organism evidence="2 3">
    <name type="scientific">Kosakonia sacchari</name>
    <dbReference type="NCBI Taxonomy" id="1158459"/>
    <lineage>
        <taxon>Bacteria</taxon>
        <taxon>Pseudomonadati</taxon>
        <taxon>Pseudomonadota</taxon>
        <taxon>Gammaproteobacteria</taxon>
        <taxon>Enterobacterales</taxon>
        <taxon>Enterobacteriaceae</taxon>
        <taxon>Kosakonia</taxon>
    </lineage>
</organism>
<dbReference type="InterPro" id="IPR041685">
    <property type="entry name" value="AAA_GajA/Old/RecF-like"/>
</dbReference>
<dbReference type="Proteomes" id="UP000183569">
    <property type="component" value="Unassembled WGS sequence"/>
</dbReference>
<evidence type="ECO:0000259" key="1">
    <source>
        <dbReference type="Pfam" id="PF13175"/>
    </source>
</evidence>
<dbReference type="Pfam" id="PF13175">
    <property type="entry name" value="AAA_15"/>
    <property type="match status" value="1"/>
</dbReference>
<dbReference type="PANTHER" id="PTHR43581:SF2">
    <property type="entry name" value="EXCINUCLEASE ATPASE SUBUNIT"/>
    <property type="match status" value="1"/>
</dbReference>
<dbReference type="AlphaFoldDB" id="A0A1G4XJG0"/>
<dbReference type="InterPro" id="IPR051396">
    <property type="entry name" value="Bact_Antivir_Def_Nuclease"/>
</dbReference>
<feature type="domain" description="Endonuclease GajA/Old nuclease/RecF-like AAA" evidence="1">
    <location>
        <begin position="62"/>
        <end position="183"/>
    </location>
</feature>